<dbReference type="Gene3D" id="2.50.20.10">
    <property type="entry name" value="Lipoprotein localisation LolA/LolB/LppX"/>
    <property type="match status" value="1"/>
</dbReference>
<dbReference type="InterPro" id="IPR004564">
    <property type="entry name" value="OM_lipoprot_carrier_LolA-like"/>
</dbReference>
<dbReference type="CDD" id="cd16325">
    <property type="entry name" value="LolA"/>
    <property type="match status" value="1"/>
</dbReference>
<dbReference type="Pfam" id="PF03548">
    <property type="entry name" value="LolA"/>
    <property type="match status" value="1"/>
</dbReference>
<proteinExistence type="predicted"/>
<protein>
    <submittedName>
        <fullName evidence="1">Outer membrane lipoprotein carrier protein LolA</fullName>
    </submittedName>
</protein>
<organism evidence="1">
    <name type="scientific">hydrothermal vent metagenome</name>
    <dbReference type="NCBI Taxonomy" id="652676"/>
    <lineage>
        <taxon>unclassified sequences</taxon>
        <taxon>metagenomes</taxon>
        <taxon>ecological metagenomes</taxon>
    </lineage>
</organism>
<evidence type="ECO:0000313" key="1">
    <source>
        <dbReference type="EMBL" id="SFV61790.1"/>
    </source>
</evidence>
<name>A0A1W1C7F3_9ZZZZ</name>
<dbReference type="AlphaFoldDB" id="A0A1W1C7F3"/>
<gene>
    <name evidence="1" type="ORF">MNB_SV-12-944</name>
</gene>
<sequence>MKLFFTISIITIALNADMALPNNFETDFNQTITNDKGKVIKYYGNVKFKQEKTILVNESGLEREISSKLFKWSYKSPTQKEVCTDGVQLLVIDHDLEQISNYLIDESLDLEEVLKVAQKISTKDYKAIYKEVEYLISVDKAGKLKKIFYTDTLDNRVRIIFENMKYDIKSFDDRGLECEEPTDYDKIEG</sequence>
<keyword evidence="1" id="KW-0449">Lipoprotein</keyword>
<dbReference type="NCBIfam" id="NF000663">
    <property type="entry name" value="PRK00031.2-1"/>
    <property type="match status" value="1"/>
</dbReference>
<accession>A0A1W1C7F3</accession>
<dbReference type="InterPro" id="IPR029046">
    <property type="entry name" value="LolA/LolB/LppX"/>
</dbReference>
<dbReference type="SUPFAM" id="SSF89392">
    <property type="entry name" value="Prokaryotic lipoproteins and lipoprotein localization factors"/>
    <property type="match status" value="1"/>
</dbReference>
<dbReference type="EMBL" id="FPHE01000108">
    <property type="protein sequence ID" value="SFV61790.1"/>
    <property type="molecule type" value="Genomic_DNA"/>
</dbReference>
<reference evidence="1" key="1">
    <citation type="submission" date="2016-10" db="EMBL/GenBank/DDBJ databases">
        <authorList>
            <person name="de Groot N.N."/>
        </authorList>
    </citation>
    <scope>NUCLEOTIDE SEQUENCE</scope>
</reference>